<comment type="caution">
    <text evidence="2">The sequence shown here is derived from an EMBL/GenBank/DDBJ whole genome shotgun (WGS) entry which is preliminary data.</text>
</comment>
<dbReference type="Proteomes" id="UP001500074">
    <property type="component" value="Unassembled WGS sequence"/>
</dbReference>
<name>A0ABP9REG2_9GAMM</name>
<sequence>MNDLNQANRPRFGEPQPERTQFPDFYMPAMPPLGLIEAIEKRRRRAFADRKRRRAFRQRFLPLLAYDDAILDDMGHCRDDIEWAAGLPLQEDATAALLKRRAQRRRQRRREL</sequence>
<reference evidence="3" key="1">
    <citation type="journal article" date="2019" name="Int. J. Syst. Evol. Microbiol.">
        <title>The Global Catalogue of Microorganisms (GCM) 10K type strain sequencing project: providing services to taxonomists for standard genome sequencing and annotation.</title>
        <authorList>
            <consortium name="The Broad Institute Genomics Platform"/>
            <consortium name="The Broad Institute Genome Sequencing Center for Infectious Disease"/>
            <person name="Wu L."/>
            <person name="Ma J."/>
        </authorList>
    </citation>
    <scope>NUCLEOTIDE SEQUENCE [LARGE SCALE GENOMIC DNA]</scope>
    <source>
        <strain evidence="3">JCM 18472</strain>
    </source>
</reference>
<proteinExistence type="predicted"/>
<dbReference type="EMBL" id="BAABKI010000020">
    <property type="protein sequence ID" value="GAA5176131.1"/>
    <property type="molecule type" value="Genomic_DNA"/>
</dbReference>
<protein>
    <recommendedName>
        <fullName evidence="4">DUF1127 domain-containing protein</fullName>
    </recommendedName>
</protein>
<gene>
    <name evidence="2" type="ORF">GCM10023342_20970</name>
</gene>
<accession>A0ABP9REG2</accession>
<evidence type="ECO:0000313" key="2">
    <source>
        <dbReference type="EMBL" id="GAA5176131.1"/>
    </source>
</evidence>
<evidence type="ECO:0008006" key="4">
    <source>
        <dbReference type="Google" id="ProtNLM"/>
    </source>
</evidence>
<feature type="region of interest" description="Disordered" evidence="1">
    <location>
        <begin position="1"/>
        <end position="24"/>
    </location>
</feature>
<keyword evidence="3" id="KW-1185">Reference proteome</keyword>
<evidence type="ECO:0000256" key="1">
    <source>
        <dbReference type="SAM" id="MobiDB-lite"/>
    </source>
</evidence>
<evidence type="ECO:0000313" key="3">
    <source>
        <dbReference type="Proteomes" id="UP001500074"/>
    </source>
</evidence>
<organism evidence="2 3">
    <name type="scientific">Modicisalibacter zincidurans</name>
    <dbReference type="NCBI Taxonomy" id="1178777"/>
    <lineage>
        <taxon>Bacteria</taxon>
        <taxon>Pseudomonadati</taxon>
        <taxon>Pseudomonadota</taxon>
        <taxon>Gammaproteobacteria</taxon>
        <taxon>Oceanospirillales</taxon>
        <taxon>Halomonadaceae</taxon>
        <taxon>Modicisalibacter</taxon>
    </lineage>
</organism>
<dbReference type="RefSeq" id="WP_031382749.1">
    <property type="nucleotide sequence ID" value="NZ_BAABKI010000020.1"/>
</dbReference>